<dbReference type="Proteomes" id="UP000634136">
    <property type="component" value="Unassembled WGS sequence"/>
</dbReference>
<accession>A0A834WMS5</accession>
<proteinExistence type="predicted"/>
<evidence type="ECO:0000313" key="1">
    <source>
        <dbReference type="EMBL" id="KAF7828712.1"/>
    </source>
</evidence>
<dbReference type="AlphaFoldDB" id="A0A834WMS5"/>
<reference evidence="1" key="1">
    <citation type="submission" date="2020-09" db="EMBL/GenBank/DDBJ databases">
        <title>Genome-Enabled Discovery of Anthraquinone Biosynthesis in Senna tora.</title>
        <authorList>
            <person name="Kang S.-H."/>
            <person name="Pandey R.P."/>
            <person name="Lee C.-M."/>
            <person name="Sim J.-S."/>
            <person name="Jeong J.-T."/>
            <person name="Choi B.-S."/>
            <person name="Jung M."/>
            <person name="Ginzburg D."/>
            <person name="Zhao K."/>
            <person name="Won S.Y."/>
            <person name="Oh T.-J."/>
            <person name="Yu Y."/>
            <person name="Kim N.-H."/>
            <person name="Lee O.R."/>
            <person name="Lee T.-H."/>
            <person name="Bashyal P."/>
            <person name="Kim T.-S."/>
            <person name="Lee W.-H."/>
            <person name="Kawkins C."/>
            <person name="Kim C.-K."/>
            <person name="Kim J.S."/>
            <person name="Ahn B.O."/>
            <person name="Rhee S.Y."/>
            <person name="Sohng J.K."/>
        </authorList>
    </citation>
    <scope>NUCLEOTIDE SEQUENCE</scope>
    <source>
        <tissue evidence="1">Leaf</tissue>
    </source>
</reference>
<protein>
    <submittedName>
        <fullName evidence="1">F-box protein</fullName>
    </submittedName>
</protein>
<sequence>MDDDSTARLVSHAYNLTQLHMRISRTESLKHLNHCLLSQEVGESGLVVLIDKCWKLKSMNVRGTRVPEDCFNNLLIISPTLEIKV</sequence>
<comment type="caution">
    <text evidence="1">The sequence shown here is derived from an EMBL/GenBank/DDBJ whole genome shotgun (WGS) entry which is preliminary data.</text>
</comment>
<dbReference type="EMBL" id="JAAIUW010000006">
    <property type="protein sequence ID" value="KAF7828712.1"/>
    <property type="molecule type" value="Genomic_DNA"/>
</dbReference>
<dbReference type="OrthoDB" id="550575at2759"/>
<keyword evidence="2" id="KW-1185">Reference proteome</keyword>
<gene>
    <name evidence="1" type="ORF">G2W53_019876</name>
</gene>
<name>A0A834WMS5_9FABA</name>
<evidence type="ECO:0000313" key="2">
    <source>
        <dbReference type="Proteomes" id="UP000634136"/>
    </source>
</evidence>
<organism evidence="1 2">
    <name type="scientific">Senna tora</name>
    <dbReference type="NCBI Taxonomy" id="362788"/>
    <lineage>
        <taxon>Eukaryota</taxon>
        <taxon>Viridiplantae</taxon>
        <taxon>Streptophyta</taxon>
        <taxon>Embryophyta</taxon>
        <taxon>Tracheophyta</taxon>
        <taxon>Spermatophyta</taxon>
        <taxon>Magnoliopsida</taxon>
        <taxon>eudicotyledons</taxon>
        <taxon>Gunneridae</taxon>
        <taxon>Pentapetalae</taxon>
        <taxon>rosids</taxon>
        <taxon>fabids</taxon>
        <taxon>Fabales</taxon>
        <taxon>Fabaceae</taxon>
        <taxon>Caesalpinioideae</taxon>
        <taxon>Cassia clade</taxon>
        <taxon>Senna</taxon>
    </lineage>
</organism>